<evidence type="ECO:0000256" key="1">
    <source>
        <dbReference type="SAM" id="MobiDB-lite"/>
    </source>
</evidence>
<evidence type="ECO:0000313" key="3">
    <source>
        <dbReference type="Proteomes" id="UP001365128"/>
    </source>
</evidence>
<dbReference type="PANTHER" id="PTHR37048:SF2">
    <property type="entry name" value="QUESTIONABLE PROTEIN"/>
    <property type="match status" value="1"/>
</dbReference>
<feature type="compositionally biased region" description="Basic and acidic residues" evidence="1">
    <location>
        <begin position="1"/>
        <end position="11"/>
    </location>
</feature>
<name>A0ABR1MQ59_9PEZI</name>
<proteinExistence type="predicted"/>
<gene>
    <name evidence="2" type="ORF">IWX46DRAFT_577573</name>
</gene>
<dbReference type="EMBL" id="JBBPDW010000002">
    <property type="protein sequence ID" value="KAK7555865.1"/>
    <property type="molecule type" value="Genomic_DNA"/>
</dbReference>
<feature type="region of interest" description="Disordered" evidence="1">
    <location>
        <begin position="1"/>
        <end position="45"/>
    </location>
</feature>
<evidence type="ECO:0000313" key="2">
    <source>
        <dbReference type="EMBL" id="KAK7555865.1"/>
    </source>
</evidence>
<keyword evidence="3" id="KW-1185">Reference proteome</keyword>
<accession>A0ABR1MQ59</accession>
<protein>
    <submittedName>
        <fullName evidence="2">Uncharacterized protein</fullName>
    </submittedName>
</protein>
<sequence>MSRPGTEKDGLQGDADEFVPKNPGIGHAFTMQHGSTRSRGTEQDLPVHDARQSWGGMGHPNMLRSHNARNFDGKTAPVQLLTAHINGKVMREPAPVVGYHLRPAGWVFNQQPYLFQETGPAWETWKYPAPYPHGGLYNTSGQVSLPQGPLLHPQQNPLQAKQTVAMWHPGSIWQYDAVQPRWLPPTTDFVWRQIPPQLSHRVYTGIQPTGNARQAENESGGLQQQRAQISTKPTGRVPLRSVCPNQQVRRGRKAEPHPVPGMICYLHKDIESQSLREQVKNRADYAEILGHPVVVLALCAGQPDEVVFAKVTTFGGKTAEQKFGGSDKTARRFQREYLPISHSGQEKEEGNIELQVENGRRMGARSWVNIGPKNILRIETRHLPPFRRTTKQGVEYSLTADSLKKLMEHYWKLVREDHEARRLA</sequence>
<dbReference type="Proteomes" id="UP001365128">
    <property type="component" value="Unassembled WGS sequence"/>
</dbReference>
<comment type="caution">
    <text evidence="2">The sequence shown here is derived from an EMBL/GenBank/DDBJ whole genome shotgun (WGS) entry which is preliminary data.</text>
</comment>
<dbReference type="PANTHER" id="PTHR37048">
    <property type="entry name" value="QUESTIONABLE PROTEIN"/>
    <property type="match status" value="1"/>
</dbReference>
<organism evidence="2 3">
    <name type="scientific">Phyllosticta citricarpa</name>
    <dbReference type="NCBI Taxonomy" id="55181"/>
    <lineage>
        <taxon>Eukaryota</taxon>
        <taxon>Fungi</taxon>
        <taxon>Dikarya</taxon>
        <taxon>Ascomycota</taxon>
        <taxon>Pezizomycotina</taxon>
        <taxon>Dothideomycetes</taxon>
        <taxon>Dothideomycetes incertae sedis</taxon>
        <taxon>Botryosphaeriales</taxon>
        <taxon>Phyllostictaceae</taxon>
        <taxon>Phyllosticta</taxon>
    </lineage>
</organism>
<reference evidence="2 3" key="1">
    <citation type="submission" date="2024-04" db="EMBL/GenBank/DDBJ databases">
        <title>Phyllosticta paracitricarpa is synonymous to the EU quarantine fungus P. citricarpa based on phylogenomic analyses.</title>
        <authorList>
            <consortium name="Lawrence Berkeley National Laboratory"/>
            <person name="Van Ingen-Buijs V.A."/>
            <person name="Van Westerhoven A.C."/>
            <person name="Haridas S."/>
            <person name="Skiadas P."/>
            <person name="Martin F."/>
            <person name="Groenewald J.Z."/>
            <person name="Crous P.W."/>
            <person name="Seidl M.F."/>
        </authorList>
    </citation>
    <scope>NUCLEOTIDE SEQUENCE [LARGE SCALE GENOMIC DNA]</scope>
    <source>
        <strain evidence="2 3">CBS 122670</strain>
    </source>
</reference>